<dbReference type="PANTHER" id="PTHR30349:SF41">
    <property type="entry name" value="INTEGRASE_RECOMBINASE PROTEIN MJ0367-RELATED"/>
    <property type="match status" value="1"/>
</dbReference>
<evidence type="ECO:0000256" key="5">
    <source>
        <dbReference type="SAM" id="MobiDB-lite"/>
    </source>
</evidence>
<comment type="caution">
    <text evidence="7">The sequence shown here is derived from an EMBL/GenBank/DDBJ whole genome shotgun (WGS) entry which is preliminary data.</text>
</comment>
<evidence type="ECO:0000313" key="8">
    <source>
        <dbReference type="Proteomes" id="UP000626026"/>
    </source>
</evidence>
<accession>A0ABR7RKJ1</accession>
<protein>
    <recommendedName>
        <fullName evidence="6">Tyr recombinase domain-containing protein</fullName>
    </recommendedName>
</protein>
<dbReference type="InterPro" id="IPR013762">
    <property type="entry name" value="Integrase-like_cat_sf"/>
</dbReference>
<evidence type="ECO:0000256" key="4">
    <source>
        <dbReference type="ARBA" id="ARBA00023172"/>
    </source>
</evidence>
<dbReference type="PROSITE" id="PS51898">
    <property type="entry name" value="TYR_RECOMBINASE"/>
    <property type="match status" value="1"/>
</dbReference>
<name>A0ABR7RKJ1_9PROT</name>
<dbReference type="InterPro" id="IPR011010">
    <property type="entry name" value="DNA_brk_join_enz"/>
</dbReference>
<dbReference type="InterPro" id="IPR010998">
    <property type="entry name" value="Integrase_recombinase_N"/>
</dbReference>
<dbReference type="Gene3D" id="1.10.443.10">
    <property type="entry name" value="Intergrase catalytic core"/>
    <property type="match status" value="1"/>
</dbReference>
<keyword evidence="3" id="KW-0238">DNA-binding</keyword>
<feature type="region of interest" description="Disordered" evidence="5">
    <location>
        <begin position="215"/>
        <end position="236"/>
    </location>
</feature>
<dbReference type="Gene3D" id="1.10.150.130">
    <property type="match status" value="1"/>
</dbReference>
<proteinExistence type="inferred from homology"/>
<keyword evidence="2" id="KW-0229">DNA integration</keyword>
<evidence type="ECO:0000313" key="7">
    <source>
        <dbReference type="EMBL" id="MBC9206831.1"/>
    </source>
</evidence>
<comment type="similarity">
    <text evidence="1">Belongs to the 'phage' integrase family.</text>
</comment>
<dbReference type="SUPFAM" id="SSF56349">
    <property type="entry name" value="DNA breaking-rejoining enzymes"/>
    <property type="match status" value="1"/>
</dbReference>
<dbReference type="InterPro" id="IPR050090">
    <property type="entry name" value="Tyrosine_recombinase_XerCD"/>
</dbReference>
<feature type="domain" description="Tyr recombinase" evidence="6">
    <location>
        <begin position="232"/>
        <end position="426"/>
    </location>
</feature>
<evidence type="ECO:0000256" key="1">
    <source>
        <dbReference type="ARBA" id="ARBA00008857"/>
    </source>
</evidence>
<organism evidence="7 8">
    <name type="scientific">Teichococcus aerophilus</name>
    <dbReference type="NCBI Taxonomy" id="1224513"/>
    <lineage>
        <taxon>Bacteria</taxon>
        <taxon>Pseudomonadati</taxon>
        <taxon>Pseudomonadota</taxon>
        <taxon>Alphaproteobacteria</taxon>
        <taxon>Acetobacterales</taxon>
        <taxon>Roseomonadaceae</taxon>
        <taxon>Roseomonas</taxon>
    </lineage>
</organism>
<sequence>MPDDRLAALVGDLYRSAGPDIDAQPGAYAAADLHRDTVLDELTPGDADDGEAPEFIPNERRMAEARQVLLGFGLLPDDDTTTRMAGHLWSYRYRLAMRRLGRARGDFGPDPADALYPPSLKAAQPSLTMDRLLEVHQAERAEKPKTFDKRRSALAHLKRVVGYNDAGRLDKAGVRALKEDRAAGGVKPATIGADIAMLRSLWGWALRNGHLPDGASNPFEGMSPQGSKRHTTERQPFSDADAEIILTAARSEAGFLRWLPWLLAFTGCRLEEASGAAAADIRQQSGVWILDIHDRAEGRTLKDGQPVRMVPLHPALLAEGFLAYAQSRPHTGPLFPDLKPGRNGNRSAMATKKLGRWLRGKVGIKDKNKVAAHSWRHRMKDLLRFSGVREEAADAMLGHNNPVNAGANYGRGWRGRPDQLIKEVYKIPSPIPVDGYTGPLTSEAGE</sequence>
<dbReference type="Proteomes" id="UP000626026">
    <property type="component" value="Unassembled WGS sequence"/>
</dbReference>
<gene>
    <name evidence="7" type="ORF">IBL26_08280</name>
</gene>
<dbReference type="EMBL" id="JACTVA010000010">
    <property type="protein sequence ID" value="MBC9206831.1"/>
    <property type="molecule type" value="Genomic_DNA"/>
</dbReference>
<reference evidence="7 8" key="1">
    <citation type="journal article" date="2013" name="Int. J. Syst. Evol. Microbiol.">
        <title>Roseomonas aerophila sp. nov., isolated from air.</title>
        <authorList>
            <person name="Kim S.J."/>
            <person name="Weon H.Y."/>
            <person name="Ahn J.H."/>
            <person name="Hong S.B."/>
            <person name="Seok S.J."/>
            <person name="Whang K.S."/>
            <person name="Kwon S.W."/>
        </authorList>
    </citation>
    <scope>NUCLEOTIDE SEQUENCE [LARGE SCALE GENOMIC DNA]</scope>
    <source>
        <strain evidence="7 8">NBRC 108923</strain>
    </source>
</reference>
<keyword evidence="8" id="KW-1185">Reference proteome</keyword>
<evidence type="ECO:0000256" key="3">
    <source>
        <dbReference type="ARBA" id="ARBA00023125"/>
    </source>
</evidence>
<evidence type="ECO:0000256" key="2">
    <source>
        <dbReference type="ARBA" id="ARBA00022908"/>
    </source>
</evidence>
<dbReference type="InterPro" id="IPR002104">
    <property type="entry name" value="Integrase_catalytic"/>
</dbReference>
<keyword evidence="4" id="KW-0233">DNA recombination</keyword>
<dbReference type="PANTHER" id="PTHR30349">
    <property type="entry name" value="PHAGE INTEGRASE-RELATED"/>
    <property type="match status" value="1"/>
</dbReference>
<evidence type="ECO:0000259" key="6">
    <source>
        <dbReference type="PROSITE" id="PS51898"/>
    </source>
</evidence>